<feature type="compositionally biased region" description="Gly residues" evidence="1">
    <location>
        <begin position="189"/>
        <end position="198"/>
    </location>
</feature>
<evidence type="ECO:0000313" key="2">
    <source>
        <dbReference type="EMBL" id="KAE8319329.1"/>
    </source>
</evidence>
<dbReference type="AlphaFoldDB" id="A0A5N6WHN8"/>
<dbReference type="EMBL" id="ML738294">
    <property type="protein sequence ID" value="KAE8319329.1"/>
    <property type="molecule type" value="Genomic_DNA"/>
</dbReference>
<keyword evidence="3" id="KW-1185">Reference proteome</keyword>
<reference evidence="3" key="1">
    <citation type="submission" date="2019-04" db="EMBL/GenBank/DDBJ databases">
        <title>Friends and foes A comparative genomics studyof 23 Aspergillus species from section Flavi.</title>
        <authorList>
            <consortium name="DOE Joint Genome Institute"/>
            <person name="Kjaerbolling I."/>
            <person name="Vesth T."/>
            <person name="Frisvad J.C."/>
            <person name="Nybo J.L."/>
            <person name="Theobald S."/>
            <person name="Kildgaard S."/>
            <person name="Isbrandt T."/>
            <person name="Kuo A."/>
            <person name="Sato A."/>
            <person name="Lyhne E.K."/>
            <person name="Kogle M.E."/>
            <person name="Wiebenga A."/>
            <person name="Kun R.S."/>
            <person name="Lubbers R.J."/>
            <person name="Makela M.R."/>
            <person name="Barry K."/>
            <person name="Chovatia M."/>
            <person name="Clum A."/>
            <person name="Daum C."/>
            <person name="Haridas S."/>
            <person name="He G."/>
            <person name="LaButti K."/>
            <person name="Lipzen A."/>
            <person name="Mondo S."/>
            <person name="Riley R."/>
            <person name="Salamov A."/>
            <person name="Simmons B.A."/>
            <person name="Magnuson J.K."/>
            <person name="Henrissat B."/>
            <person name="Mortensen U.H."/>
            <person name="Larsen T.O."/>
            <person name="Devries R.P."/>
            <person name="Grigoriev I.V."/>
            <person name="Machida M."/>
            <person name="Baker S.E."/>
            <person name="Andersen M.R."/>
        </authorList>
    </citation>
    <scope>NUCLEOTIDE SEQUENCE [LARGE SCALE GENOMIC DNA]</scope>
    <source>
        <strain evidence="3">CBS 130015</strain>
    </source>
</reference>
<name>A0A5N6WHN8_9EURO</name>
<sequence>MERNRHPSCRLGCPSSVLWLTSPTPSPRTSAMPTVTFFPPQSRSCPASKRSSPTCPAWPTRLPRANLYCETGMLAHPLASPAAADAWTGACPLWLGSGQEQIVDASRLVAWEVHRVGGVYHPPGVREHASHFFLCVPDDPTDKANPGRIGPVDRTIWAGGATALECTVHPCAGSDGGTASSGGSSVIQGGTGTGVDVD</sequence>
<evidence type="ECO:0000256" key="1">
    <source>
        <dbReference type="SAM" id="MobiDB-lite"/>
    </source>
</evidence>
<accession>A0A5N6WHN8</accession>
<dbReference type="Proteomes" id="UP000325433">
    <property type="component" value="Unassembled WGS sequence"/>
</dbReference>
<gene>
    <name evidence="2" type="ORF">BDV41DRAFT_232299</name>
</gene>
<protein>
    <submittedName>
        <fullName evidence="2">Uncharacterized protein</fullName>
    </submittedName>
</protein>
<organism evidence="2 3">
    <name type="scientific">Aspergillus transmontanensis</name>
    <dbReference type="NCBI Taxonomy" id="1034304"/>
    <lineage>
        <taxon>Eukaryota</taxon>
        <taxon>Fungi</taxon>
        <taxon>Dikarya</taxon>
        <taxon>Ascomycota</taxon>
        <taxon>Pezizomycotina</taxon>
        <taxon>Eurotiomycetes</taxon>
        <taxon>Eurotiomycetidae</taxon>
        <taxon>Eurotiales</taxon>
        <taxon>Aspergillaceae</taxon>
        <taxon>Aspergillus</taxon>
        <taxon>Aspergillus subgen. Circumdati</taxon>
    </lineage>
</organism>
<feature type="region of interest" description="Disordered" evidence="1">
    <location>
        <begin position="175"/>
        <end position="198"/>
    </location>
</feature>
<evidence type="ECO:0000313" key="3">
    <source>
        <dbReference type="Proteomes" id="UP000325433"/>
    </source>
</evidence>
<proteinExistence type="predicted"/>